<evidence type="ECO:0000256" key="1">
    <source>
        <dbReference type="ARBA" id="ARBA00022679"/>
    </source>
</evidence>
<dbReference type="InterPro" id="IPR000403">
    <property type="entry name" value="PI3/4_kinase_cat_dom"/>
</dbReference>
<dbReference type="PANTHER" id="PTHR10048">
    <property type="entry name" value="PHOSPHATIDYLINOSITOL KINASE"/>
    <property type="match status" value="1"/>
</dbReference>
<dbReference type="SUPFAM" id="SSF54236">
    <property type="entry name" value="Ubiquitin-like"/>
    <property type="match status" value="1"/>
</dbReference>
<protein>
    <recommendedName>
        <fullName evidence="14">Phosphatidylinositol 3-kinase</fullName>
    </recommendedName>
</protein>
<dbReference type="InterPro" id="IPR015433">
    <property type="entry name" value="PI3/4_kinase"/>
</dbReference>
<dbReference type="InterPro" id="IPR029071">
    <property type="entry name" value="Ubiquitin-like_domsf"/>
</dbReference>
<accession>A0AAD1U7X9</accession>
<comment type="similarity">
    <text evidence="5">Belongs to the PI3/PI4-kinase family.</text>
</comment>
<sequence>MFSDTTLGLEGDPSNSRFVDSNKSEYTNSDKNPHMLGVANRDSFHNQNKAVFGINNGYYQGFGNIKDEEEIKMFHNEKNKDDKDRIDVFLLGEKVLPDSRSQSSFDNNESYSSESEENESETEEEKKLSKENLALIDEPEVKKNLEVVCVDPISCLHYRLSMSTNNLIIEPHIEIKFPKDNDKEKDIELVKEREKKMREECEKEIKDKIQKHRNIIRNLIKLEGFIWLSNKGEADKYRRRKLPQYLLTRELSDYPCYIFQSELSKAFNSIPHINLRVNLMKYDDKIKMKKKNKAIKKFFVEIKESLVTSSKETIKNVLHEIKNKYGVLIEPAGEGSMLILKVDGFREYFKGNYQLLAYERVRLCLRGKKDKLDLILTEIPKMHVDKFFPPLFLFEEGEKFDFGHIMWSSPYFWYPPVSGLDKIVESSYIRSDKKNKYLVKIPHESFRRKRRGTLYRRTSSKVKMRSGNCNYKFKFKLIGFERLCKVFNEIILGEEATDNKATQPRNVTLMKFKKKEFNALASQAKISNIHKRLKRTKMIKSIYKKVDQYDSQSYLLGINSMFGNFSINYDKIARFKQIMFGKGSITPLYLQVECMLYHGCELLSNVVKSKKINFNNNAKFNEWISFDKMRYCELSKKTRLSFNIRMNTSEDIEMIIGSVSINLFDDQGKLNSGIRDLNIWPFYSIDSRLGCMKEYYGVSKDKSISGINFNTLFSKLYIELESFALPMYYSPRTDEDMKNIYFSSNKQDDQDKENLIDAAVTNEDLADLKKYLLKNPLQDLAPKEKDILFKCREHYQTLPSGLPLFLRSVRWNRPVQVNEVYKMIQNWAPMDPEDAICLLDAKFPDDEVRRYAVSQISRLSDDKISLYMIQFAQAILYEEQHLSPLAETLIERALKNPCVVGHSFFWALKSNLHMKPSYERYSILLEQFLLLCGKFKEELNIQCKVNNILAQVSQKIWNLKNIEKQPWDKVKEAGKIFLSRARKHLPLLFTFTGEPKVVISEFNYESFTVFSSKKIPLRITGINQQPGGDPIVTIFKNGDDLRQDILTMQMLYLMDKIWLDNELDLCMNPYKVIGTGCEQGYLEFVANSTTLAYIQYHKGIWKTFRDDTIDKFMTDKVNEKCSSVQEKEAMWKKIQYNFIRSTAGYCVASYILGLGDRHPDNIMLNMDEGNLFHIDFGHFLGNVKKKYGFKRERDPFVLTKEMVAFININIEDKLKGEESYIPISSRKEMSLQDFQNLQDEAIFDEINGNYYGEGKPNKKKTKNFQLFESLCCQAYNILRKEGHKFINMFLIMLSAGMPELSKEKDIQSIVDALVLDYTDQEASVHFRKEIARASRTWSRRFDNFIHNIKAKYS</sequence>
<keyword evidence="6" id="KW-0175">Coiled coil</keyword>
<dbReference type="PROSITE" id="PS00916">
    <property type="entry name" value="PI3_4_KINASE_2"/>
    <property type="match status" value="1"/>
</dbReference>
<dbReference type="InterPro" id="IPR018936">
    <property type="entry name" value="PI3/4_kinase_CS"/>
</dbReference>
<gene>
    <name evidence="12" type="ORF">ECRASSUSDP1_LOCUS5325</name>
</gene>
<feature type="compositionally biased region" description="Low complexity" evidence="7">
    <location>
        <begin position="101"/>
        <end position="113"/>
    </location>
</feature>
<dbReference type="SUPFAM" id="SSF49562">
    <property type="entry name" value="C2 domain (Calcium/lipid-binding domain, CaLB)"/>
    <property type="match status" value="1"/>
</dbReference>
<proteinExistence type="inferred from homology"/>
<name>A0AAD1U7X9_EUPCR</name>
<evidence type="ECO:0000256" key="6">
    <source>
        <dbReference type="SAM" id="Coils"/>
    </source>
</evidence>
<keyword evidence="2" id="KW-0547">Nucleotide-binding</keyword>
<evidence type="ECO:0008006" key="14">
    <source>
        <dbReference type="Google" id="ProtNLM"/>
    </source>
</evidence>
<dbReference type="InterPro" id="IPR035892">
    <property type="entry name" value="C2_domain_sf"/>
</dbReference>
<dbReference type="GO" id="GO:0043491">
    <property type="term" value="P:phosphatidylinositol 3-kinase/protein kinase B signal transduction"/>
    <property type="evidence" value="ECO:0007669"/>
    <property type="project" value="TreeGrafter"/>
</dbReference>
<dbReference type="InterPro" id="IPR016024">
    <property type="entry name" value="ARM-type_fold"/>
</dbReference>
<dbReference type="SMART" id="SM00145">
    <property type="entry name" value="PI3Ka"/>
    <property type="match status" value="1"/>
</dbReference>
<dbReference type="InterPro" id="IPR035448">
    <property type="entry name" value="PI3Kc"/>
</dbReference>
<dbReference type="Gene3D" id="1.25.40.70">
    <property type="entry name" value="Phosphatidylinositol 3-kinase, accessory domain (PIK)"/>
    <property type="match status" value="1"/>
</dbReference>
<evidence type="ECO:0000256" key="2">
    <source>
        <dbReference type="ARBA" id="ARBA00022741"/>
    </source>
</evidence>
<dbReference type="PANTHER" id="PTHR10048:SF14">
    <property type="entry name" value="LD28067P"/>
    <property type="match status" value="1"/>
</dbReference>
<dbReference type="PROSITE" id="PS51546">
    <property type="entry name" value="PI3K_RBD"/>
    <property type="match status" value="1"/>
</dbReference>
<dbReference type="InterPro" id="IPR042236">
    <property type="entry name" value="PI3K_accessory_sf"/>
</dbReference>
<evidence type="ECO:0000256" key="7">
    <source>
        <dbReference type="SAM" id="MobiDB-lite"/>
    </source>
</evidence>
<feature type="domain" description="PIK helical" evidence="9">
    <location>
        <begin position="754"/>
        <end position="931"/>
    </location>
</feature>
<dbReference type="InterPro" id="IPR001263">
    <property type="entry name" value="PI3K_accessory_dom"/>
</dbReference>
<feature type="domain" description="PI3K/PI4K catalytic" evidence="8">
    <location>
        <begin position="1003"/>
        <end position="1338"/>
    </location>
</feature>
<feature type="compositionally biased region" description="Polar residues" evidence="7">
    <location>
        <begin position="13"/>
        <end position="30"/>
    </location>
</feature>
<evidence type="ECO:0000259" key="8">
    <source>
        <dbReference type="PROSITE" id="PS50290"/>
    </source>
</evidence>
<keyword evidence="4" id="KW-0067">ATP-binding</keyword>
<evidence type="ECO:0000259" key="10">
    <source>
        <dbReference type="PROSITE" id="PS51546"/>
    </source>
</evidence>
<evidence type="ECO:0000256" key="4">
    <source>
        <dbReference type="ARBA" id="ARBA00022840"/>
    </source>
</evidence>
<dbReference type="Pfam" id="PF00792">
    <property type="entry name" value="PI3K_C2"/>
    <property type="match status" value="1"/>
</dbReference>
<evidence type="ECO:0000313" key="12">
    <source>
        <dbReference type="EMBL" id="CAI2363985.1"/>
    </source>
</evidence>
<feature type="region of interest" description="Disordered" evidence="7">
    <location>
        <begin position="1"/>
        <end position="33"/>
    </location>
</feature>
<dbReference type="GO" id="GO:0035005">
    <property type="term" value="F:1-phosphatidylinositol-4-phosphate 3-kinase activity"/>
    <property type="evidence" value="ECO:0007669"/>
    <property type="project" value="TreeGrafter"/>
</dbReference>
<dbReference type="PROSITE" id="PS00915">
    <property type="entry name" value="PI3_4_KINASE_1"/>
    <property type="match status" value="1"/>
</dbReference>
<feature type="coiled-coil region" evidence="6">
    <location>
        <begin position="187"/>
        <end position="218"/>
    </location>
</feature>
<organism evidence="12 13">
    <name type="scientific">Euplotes crassus</name>
    <dbReference type="NCBI Taxonomy" id="5936"/>
    <lineage>
        <taxon>Eukaryota</taxon>
        <taxon>Sar</taxon>
        <taxon>Alveolata</taxon>
        <taxon>Ciliophora</taxon>
        <taxon>Intramacronucleata</taxon>
        <taxon>Spirotrichea</taxon>
        <taxon>Hypotrichia</taxon>
        <taxon>Euplotida</taxon>
        <taxon>Euplotidae</taxon>
        <taxon>Moneuplotes</taxon>
    </lineage>
</organism>
<dbReference type="Pfam" id="PF00613">
    <property type="entry name" value="PI3Ka"/>
    <property type="match status" value="1"/>
</dbReference>
<feature type="domain" description="C2 PI3K-type" evidence="11">
    <location>
        <begin position="561"/>
        <end position="721"/>
    </location>
</feature>
<feature type="compositionally biased region" description="Acidic residues" evidence="7">
    <location>
        <begin position="114"/>
        <end position="123"/>
    </location>
</feature>
<dbReference type="PROSITE" id="PS51545">
    <property type="entry name" value="PIK_HELICAL"/>
    <property type="match status" value="1"/>
</dbReference>
<dbReference type="GO" id="GO:0005737">
    <property type="term" value="C:cytoplasm"/>
    <property type="evidence" value="ECO:0007669"/>
    <property type="project" value="TreeGrafter"/>
</dbReference>
<dbReference type="GO" id="GO:0016477">
    <property type="term" value="P:cell migration"/>
    <property type="evidence" value="ECO:0007669"/>
    <property type="project" value="TreeGrafter"/>
</dbReference>
<evidence type="ECO:0000256" key="5">
    <source>
        <dbReference type="PROSITE-ProRule" id="PRU00880"/>
    </source>
</evidence>
<dbReference type="GO" id="GO:0005524">
    <property type="term" value="F:ATP binding"/>
    <property type="evidence" value="ECO:0007669"/>
    <property type="project" value="UniProtKB-KW"/>
</dbReference>
<dbReference type="SUPFAM" id="SSF56112">
    <property type="entry name" value="Protein kinase-like (PK-like)"/>
    <property type="match status" value="1"/>
</dbReference>
<dbReference type="Gene3D" id="2.60.40.150">
    <property type="entry name" value="C2 domain"/>
    <property type="match status" value="1"/>
</dbReference>
<evidence type="ECO:0000313" key="13">
    <source>
        <dbReference type="Proteomes" id="UP001295684"/>
    </source>
</evidence>
<dbReference type="GO" id="GO:0005886">
    <property type="term" value="C:plasma membrane"/>
    <property type="evidence" value="ECO:0007669"/>
    <property type="project" value="TreeGrafter"/>
</dbReference>
<dbReference type="CDD" id="cd00891">
    <property type="entry name" value="PI3Kc"/>
    <property type="match status" value="1"/>
</dbReference>
<dbReference type="Proteomes" id="UP001295684">
    <property type="component" value="Unassembled WGS sequence"/>
</dbReference>
<dbReference type="GO" id="GO:0005942">
    <property type="term" value="C:phosphatidylinositol 3-kinase complex"/>
    <property type="evidence" value="ECO:0007669"/>
    <property type="project" value="TreeGrafter"/>
</dbReference>
<dbReference type="Gene3D" id="1.10.1070.11">
    <property type="entry name" value="Phosphatidylinositol 3-/4-kinase, catalytic domain"/>
    <property type="match status" value="1"/>
</dbReference>
<dbReference type="Gene3D" id="3.30.1010.10">
    <property type="entry name" value="Phosphatidylinositol 3-kinase Catalytic Subunit, Chain A, domain 4"/>
    <property type="match status" value="1"/>
</dbReference>
<dbReference type="Pfam" id="PF00454">
    <property type="entry name" value="PI3_PI4_kinase"/>
    <property type="match status" value="1"/>
</dbReference>
<dbReference type="InterPro" id="IPR002420">
    <property type="entry name" value="PI3K-type_C2_dom"/>
</dbReference>
<dbReference type="InterPro" id="IPR000341">
    <property type="entry name" value="PI3K_Ras-bd_dom"/>
</dbReference>
<dbReference type="SMART" id="SM00146">
    <property type="entry name" value="PI3Kc"/>
    <property type="match status" value="1"/>
</dbReference>
<dbReference type="PROSITE" id="PS50290">
    <property type="entry name" value="PI3_4_KINASE_3"/>
    <property type="match status" value="1"/>
</dbReference>
<feature type="domain" description="PI3K-RBD" evidence="10">
    <location>
        <begin position="283"/>
        <end position="377"/>
    </location>
</feature>
<dbReference type="GO" id="GO:0048015">
    <property type="term" value="P:phosphatidylinositol-mediated signaling"/>
    <property type="evidence" value="ECO:0007669"/>
    <property type="project" value="TreeGrafter"/>
</dbReference>
<reference evidence="12" key="1">
    <citation type="submission" date="2023-07" db="EMBL/GenBank/DDBJ databases">
        <authorList>
            <consortium name="AG Swart"/>
            <person name="Singh M."/>
            <person name="Singh A."/>
            <person name="Seah K."/>
            <person name="Emmerich C."/>
        </authorList>
    </citation>
    <scope>NUCLEOTIDE SEQUENCE</scope>
    <source>
        <strain evidence="12">DP1</strain>
    </source>
</reference>
<evidence type="ECO:0000256" key="3">
    <source>
        <dbReference type="ARBA" id="ARBA00022777"/>
    </source>
</evidence>
<dbReference type="GO" id="GO:0016303">
    <property type="term" value="F:1-phosphatidylinositol-3-kinase activity"/>
    <property type="evidence" value="ECO:0007669"/>
    <property type="project" value="TreeGrafter"/>
</dbReference>
<dbReference type="InterPro" id="IPR036940">
    <property type="entry name" value="PI3/4_kinase_cat_sf"/>
</dbReference>
<dbReference type="PROSITE" id="PS51547">
    <property type="entry name" value="C2_PI3K"/>
    <property type="match status" value="1"/>
</dbReference>
<evidence type="ECO:0000259" key="11">
    <source>
        <dbReference type="PROSITE" id="PS51547"/>
    </source>
</evidence>
<dbReference type="EMBL" id="CAMPGE010005138">
    <property type="protein sequence ID" value="CAI2363985.1"/>
    <property type="molecule type" value="Genomic_DNA"/>
</dbReference>
<dbReference type="InterPro" id="IPR011009">
    <property type="entry name" value="Kinase-like_dom_sf"/>
</dbReference>
<feature type="region of interest" description="Disordered" evidence="7">
    <location>
        <begin position="99"/>
        <end position="127"/>
    </location>
</feature>
<dbReference type="SMART" id="SM00142">
    <property type="entry name" value="PI3K_C2"/>
    <property type="match status" value="1"/>
</dbReference>
<comment type="caution">
    <text evidence="12">The sequence shown here is derived from an EMBL/GenBank/DDBJ whole genome shotgun (WGS) entry which is preliminary data.</text>
</comment>
<keyword evidence="1" id="KW-0808">Transferase</keyword>
<dbReference type="Gene3D" id="3.10.20.90">
    <property type="entry name" value="Phosphatidylinositol 3-kinase Catalytic Subunit, Chain A, domain 1"/>
    <property type="match status" value="1"/>
</dbReference>
<evidence type="ECO:0000259" key="9">
    <source>
        <dbReference type="PROSITE" id="PS51545"/>
    </source>
</evidence>
<keyword evidence="13" id="KW-1185">Reference proteome</keyword>
<dbReference type="SUPFAM" id="SSF48371">
    <property type="entry name" value="ARM repeat"/>
    <property type="match status" value="1"/>
</dbReference>
<keyword evidence="3" id="KW-0418">Kinase</keyword>